<evidence type="ECO:0000313" key="2">
    <source>
        <dbReference type="EMBL" id="SVD66382.1"/>
    </source>
</evidence>
<feature type="compositionally biased region" description="Polar residues" evidence="1">
    <location>
        <begin position="28"/>
        <end position="44"/>
    </location>
</feature>
<name>A0A382X5M5_9ZZZZ</name>
<feature type="region of interest" description="Disordered" evidence="1">
    <location>
        <begin position="1"/>
        <end position="44"/>
    </location>
</feature>
<proteinExistence type="predicted"/>
<evidence type="ECO:0000256" key="1">
    <source>
        <dbReference type="SAM" id="MobiDB-lite"/>
    </source>
</evidence>
<dbReference type="EMBL" id="UINC01165148">
    <property type="protein sequence ID" value="SVD66382.1"/>
    <property type="molecule type" value="Genomic_DNA"/>
</dbReference>
<reference evidence="2" key="1">
    <citation type="submission" date="2018-05" db="EMBL/GenBank/DDBJ databases">
        <authorList>
            <person name="Lanie J.A."/>
            <person name="Ng W.-L."/>
            <person name="Kazmierczak K.M."/>
            <person name="Andrzejewski T.M."/>
            <person name="Davidsen T.M."/>
            <person name="Wayne K.J."/>
            <person name="Tettelin H."/>
            <person name="Glass J.I."/>
            <person name="Rusch D."/>
            <person name="Podicherti R."/>
            <person name="Tsui H.-C.T."/>
            <person name="Winkler M.E."/>
        </authorList>
    </citation>
    <scope>NUCLEOTIDE SEQUENCE</scope>
</reference>
<gene>
    <name evidence="2" type="ORF">METZ01_LOCUS419236</name>
</gene>
<organism evidence="2">
    <name type="scientific">marine metagenome</name>
    <dbReference type="NCBI Taxonomy" id="408172"/>
    <lineage>
        <taxon>unclassified sequences</taxon>
        <taxon>metagenomes</taxon>
        <taxon>ecological metagenomes</taxon>
    </lineage>
</organism>
<protein>
    <submittedName>
        <fullName evidence="2">Uncharacterized protein</fullName>
    </submittedName>
</protein>
<feature type="non-terminal residue" evidence="2">
    <location>
        <position position="1"/>
    </location>
</feature>
<feature type="non-terminal residue" evidence="2">
    <location>
        <position position="44"/>
    </location>
</feature>
<sequence>VDEDQVQEDSDPVDPKDAPPDTIDAPSLNFNQIPEQQQGAEHQT</sequence>
<dbReference type="AlphaFoldDB" id="A0A382X5M5"/>
<accession>A0A382X5M5</accession>
<feature type="compositionally biased region" description="Acidic residues" evidence="1">
    <location>
        <begin position="1"/>
        <end position="12"/>
    </location>
</feature>